<reference evidence="1" key="1">
    <citation type="submission" date="2021-03" db="EMBL/GenBank/DDBJ databases">
        <title>Evolutionary priming and transition to the ectomycorrhizal habit in an iconic lineage of mushroom-forming fungi: is preadaptation a requirement?</title>
        <authorList>
            <consortium name="DOE Joint Genome Institute"/>
            <person name="Looney B.P."/>
            <person name="Miyauchi S."/>
            <person name="Morin E."/>
            <person name="Drula E."/>
            <person name="Courty P.E."/>
            <person name="Chicoki N."/>
            <person name="Fauchery L."/>
            <person name="Kohler A."/>
            <person name="Kuo A."/>
            <person name="LaButti K."/>
            <person name="Pangilinan J."/>
            <person name="Lipzen A."/>
            <person name="Riley R."/>
            <person name="Andreopoulos W."/>
            <person name="He G."/>
            <person name="Johnson J."/>
            <person name="Barry K.W."/>
            <person name="Grigoriev I.V."/>
            <person name="Nagy L."/>
            <person name="Hibbett D."/>
            <person name="Henrissat B."/>
            <person name="Matheny P.B."/>
            <person name="Labbe J."/>
            <person name="Martin A.F."/>
        </authorList>
    </citation>
    <scope>NUCLEOTIDE SEQUENCE</scope>
    <source>
        <strain evidence="1">BPL698</strain>
    </source>
</reference>
<proteinExistence type="predicted"/>
<accession>A0ACC0TXC3</accession>
<gene>
    <name evidence="1" type="ORF">F5148DRAFT_574472</name>
</gene>
<dbReference type="Proteomes" id="UP001207468">
    <property type="component" value="Unassembled WGS sequence"/>
</dbReference>
<evidence type="ECO:0000313" key="1">
    <source>
        <dbReference type="EMBL" id="KAI9450759.1"/>
    </source>
</evidence>
<keyword evidence="2" id="KW-1185">Reference proteome</keyword>
<protein>
    <submittedName>
        <fullName evidence="1">CRAL-TRIO domain-containing protein</fullName>
    </submittedName>
</protein>
<sequence length="321" mass="36106">MSSVIVPADTDPETKPEQATAGDDADKEPQNALTQKFTEKEWAALKEFRVRPTRVSLNSRFVPCPLTAAVLFQPLLPDVLEKAYEGKEDARTTPIVLWGVTLDPSGKKDARASVVLMKWLRARNLNVSEAMALMVDTLRWREEFNIESVMAETYPDVFDGFGHLYGRDKEGRPIMYNIYGRNNDLTTAFSDVQRFIRWRIALMEKGITLVDFETVDQIVQVHDYEGVGLGSRTTNSKAAASALSTIFQNHYPEFLAKKFFVNVPSIMTWIFWLFKPVLPPATLAKMKVVGHGPSAIGKELLPLIDVKELPTHYGGVVEDAW</sequence>
<dbReference type="EMBL" id="JAGFNK010000412">
    <property type="protein sequence ID" value="KAI9450759.1"/>
    <property type="molecule type" value="Genomic_DNA"/>
</dbReference>
<name>A0ACC0TXC3_9AGAM</name>
<organism evidence="1 2">
    <name type="scientific">Russula earlei</name>
    <dbReference type="NCBI Taxonomy" id="71964"/>
    <lineage>
        <taxon>Eukaryota</taxon>
        <taxon>Fungi</taxon>
        <taxon>Dikarya</taxon>
        <taxon>Basidiomycota</taxon>
        <taxon>Agaricomycotina</taxon>
        <taxon>Agaricomycetes</taxon>
        <taxon>Russulales</taxon>
        <taxon>Russulaceae</taxon>
        <taxon>Russula</taxon>
    </lineage>
</organism>
<comment type="caution">
    <text evidence="1">The sequence shown here is derived from an EMBL/GenBank/DDBJ whole genome shotgun (WGS) entry which is preliminary data.</text>
</comment>
<evidence type="ECO:0000313" key="2">
    <source>
        <dbReference type="Proteomes" id="UP001207468"/>
    </source>
</evidence>